<dbReference type="EMBL" id="DXFD01000093">
    <property type="protein sequence ID" value="HIX47297.1"/>
    <property type="molecule type" value="Genomic_DNA"/>
</dbReference>
<organism evidence="1 2">
    <name type="scientific">Candidatus Borkfalkia faecigallinarum</name>
    <dbReference type="NCBI Taxonomy" id="2838509"/>
    <lineage>
        <taxon>Bacteria</taxon>
        <taxon>Bacillati</taxon>
        <taxon>Bacillota</taxon>
        <taxon>Clostridia</taxon>
        <taxon>Christensenellales</taxon>
        <taxon>Christensenellaceae</taxon>
        <taxon>Candidatus Borkfalkia</taxon>
    </lineage>
</organism>
<reference evidence="1" key="2">
    <citation type="submission" date="2021-04" db="EMBL/GenBank/DDBJ databases">
        <authorList>
            <person name="Gilroy R."/>
        </authorList>
    </citation>
    <scope>NUCLEOTIDE SEQUENCE</scope>
    <source>
        <strain evidence="1">26628</strain>
    </source>
</reference>
<reference evidence="1" key="1">
    <citation type="journal article" date="2021" name="PeerJ">
        <title>Extensive microbial diversity within the chicken gut microbiome revealed by metagenomics and culture.</title>
        <authorList>
            <person name="Gilroy R."/>
            <person name="Ravi A."/>
            <person name="Getino M."/>
            <person name="Pursley I."/>
            <person name="Horton D.L."/>
            <person name="Alikhan N.F."/>
            <person name="Baker D."/>
            <person name="Gharbi K."/>
            <person name="Hall N."/>
            <person name="Watson M."/>
            <person name="Adriaenssens E.M."/>
            <person name="Foster-Nyarko E."/>
            <person name="Jarju S."/>
            <person name="Secka A."/>
            <person name="Antonio M."/>
            <person name="Oren A."/>
            <person name="Chaudhuri R.R."/>
            <person name="La Ragione R."/>
            <person name="Hildebrand F."/>
            <person name="Pallen M.J."/>
        </authorList>
    </citation>
    <scope>NUCLEOTIDE SEQUENCE</scope>
    <source>
        <strain evidence="1">26628</strain>
    </source>
</reference>
<dbReference type="InterPro" id="IPR025346">
    <property type="entry name" value="DUF4250"/>
</dbReference>
<gene>
    <name evidence="1" type="ORF">H9737_06390</name>
</gene>
<dbReference type="Proteomes" id="UP000824249">
    <property type="component" value="Unassembled WGS sequence"/>
</dbReference>
<evidence type="ECO:0000313" key="2">
    <source>
        <dbReference type="Proteomes" id="UP000824249"/>
    </source>
</evidence>
<sequence length="58" mass="6421">MQLPQDPYILLGFINMKLRDAYPSLAALCEDLDADEAEIVARLAAAGFTYDAERNAFV</sequence>
<proteinExistence type="predicted"/>
<comment type="caution">
    <text evidence="1">The sequence shown here is derived from an EMBL/GenBank/DDBJ whole genome shotgun (WGS) entry which is preliminary data.</text>
</comment>
<dbReference type="Pfam" id="PF14056">
    <property type="entry name" value="DUF4250"/>
    <property type="match status" value="1"/>
</dbReference>
<evidence type="ECO:0000313" key="1">
    <source>
        <dbReference type="EMBL" id="HIX47297.1"/>
    </source>
</evidence>
<protein>
    <submittedName>
        <fullName evidence="1">DUF4250 domain-containing protein</fullName>
    </submittedName>
</protein>
<dbReference type="AlphaFoldDB" id="A0A9D1VW13"/>
<accession>A0A9D1VW13</accession>
<name>A0A9D1VW13_9FIRM</name>